<keyword evidence="1" id="KW-0472">Membrane</keyword>
<dbReference type="KEGG" id="dtl:H8F01_08190"/>
<reference evidence="2 3" key="1">
    <citation type="submission" date="2020-08" db="EMBL/GenBank/DDBJ databases">
        <title>Dyella sp. G9 isolated from forest soil.</title>
        <authorList>
            <person name="Fu J."/>
            <person name="Qiu L."/>
        </authorList>
    </citation>
    <scope>NUCLEOTIDE SEQUENCE [LARGE SCALE GENOMIC DNA]</scope>
    <source>
        <strain evidence="2 3">G9</strain>
    </source>
</reference>
<keyword evidence="3" id="KW-1185">Reference proteome</keyword>
<evidence type="ECO:0000256" key="1">
    <source>
        <dbReference type="SAM" id="Phobius"/>
    </source>
</evidence>
<sequence>MKTLVDWLARRRWPYVSCLVLYVAVIGPELISAASTLAVLVGLALLALLLAWGWLLLRHGFTHKE</sequence>
<dbReference type="AlphaFoldDB" id="A0A7G8Q8G9"/>
<feature type="transmembrane region" description="Helical" evidence="1">
    <location>
        <begin position="37"/>
        <end position="57"/>
    </location>
</feature>
<gene>
    <name evidence="2" type="ORF">H8F01_08190</name>
</gene>
<keyword evidence="1" id="KW-1133">Transmembrane helix</keyword>
<accession>A0A7G8Q8G9</accession>
<feature type="transmembrane region" description="Helical" evidence="1">
    <location>
        <begin position="12"/>
        <end position="31"/>
    </location>
</feature>
<evidence type="ECO:0000313" key="3">
    <source>
        <dbReference type="Proteomes" id="UP000515873"/>
    </source>
</evidence>
<organism evidence="2 3">
    <name type="scientific">Dyella telluris</name>
    <dbReference type="NCBI Taxonomy" id="2763498"/>
    <lineage>
        <taxon>Bacteria</taxon>
        <taxon>Pseudomonadati</taxon>
        <taxon>Pseudomonadota</taxon>
        <taxon>Gammaproteobacteria</taxon>
        <taxon>Lysobacterales</taxon>
        <taxon>Rhodanobacteraceae</taxon>
        <taxon>Dyella</taxon>
    </lineage>
</organism>
<name>A0A7G8Q8G9_9GAMM</name>
<evidence type="ECO:0000313" key="2">
    <source>
        <dbReference type="EMBL" id="QNK03077.1"/>
    </source>
</evidence>
<dbReference type="RefSeq" id="WP_187058504.1">
    <property type="nucleotide sequence ID" value="NZ_CP060412.1"/>
</dbReference>
<keyword evidence="1" id="KW-0812">Transmembrane</keyword>
<protein>
    <submittedName>
        <fullName evidence="2">Uncharacterized protein</fullName>
    </submittedName>
</protein>
<dbReference type="EMBL" id="CP060412">
    <property type="protein sequence ID" value="QNK03077.1"/>
    <property type="molecule type" value="Genomic_DNA"/>
</dbReference>
<dbReference type="Proteomes" id="UP000515873">
    <property type="component" value="Chromosome"/>
</dbReference>
<proteinExistence type="predicted"/>